<name>A0A392P9F1_9FABA</name>
<feature type="non-terminal residue" evidence="1">
    <location>
        <position position="1"/>
    </location>
</feature>
<dbReference type="Proteomes" id="UP000265520">
    <property type="component" value="Unassembled WGS sequence"/>
</dbReference>
<organism evidence="1 2">
    <name type="scientific">Trifolium medium</name>
    <dbReference type="NCBI Taxonomy" id="97028"/>
    <lineage>
        <taxon>Eukaryota</taxon>
        <taxon>Viridiplantae</taxon>
        <taxon>Streptophyta</taxon>
        <taxon>Embryophyta</taxon>
        <taxon>Tracheophyta</taxon>
        <taxon>Spermatophyta</taxon>
        <taxon>Magnoliopsida</taxon>
        <taxon>eudicotyledons</taxon>
        <taxon>Gunneridae</taxon>
        <taxon>Pentapetalae</taxon>
        <taxon>rosids</taxon>
        <taxon>fabids</taxon>
        <taxon>Fabales</taxon>
        <taxon>Fabaceae</taxon>
        <taxon>Papilionoideae</taxon>
        <taxon>50 kb inversion clade</taxon>
        <taxon>NPAAA clade</taxon>
        <taxon>Hologalegina</taxon>
        <taxon>IRL clade</taxon>
        <taxon>Trifolieae</taxon>
        <taxon>Trifolium</taxon>
    </lineage>
</organism>
<dbReference type="EMBL" id="LXQA010065749">
    <property type="protein sequence ID" value="MCI07535.1"/>
    <property type="molecule type" value="Genomic_DNA"/>
</dbReference>
<dbReference type="AlphaFoldDB" id="A0A392P9F1"/>
<evidence type="ECO:0000313" key="1">
    <source>
        <dbReference type="EMBL" id="MCI07535.1"/>
    </source>
</evidence>
<reference evidence="1 2" key="1">
    <citation type="journal article" date="2018" name="Front. Plant Sci.">
        <title>Red Clover (Trifolium pratense) and Zigzag Clover (T. medium) - A Picture of Genomic Similarities and Differences.</title>
        <authorList>
            <person name="Dluhosova J."/>
            <person name="Istvanek J."/>
            <person name="Nedelnik J."/>
            <person name="Repkova J."/>
        </authorList>
    </citation>
    <scope>NUCLEOTIDE SEQUENCE [LARGE SCALE GENOMIC DNA]</scope>
    <source>
        <strain evidence="2">cv. 10/8</strain>
        <tissue evidence="1">Leaf</tissue>
    </source>
</reference>
<evidence type="ECO:0000313" key="2">
    <source>
        <dbReference type="Proteomes" id="UP000265520"/>
    </source>
</evidence>
<protein>
    <submittedName>
        <fullName evidence="1">Uncharacterized protein</fullName>
    </submittedName>
</protein>
<proteinExistence type="predicted"/>
<sequence length="72" mass="7533">LEARKLKIDRVIQGLEAEVAEEGGMDGDGDGDAAADEHICLSVHAVKTDALASGICSSTYDMHVLRGSEAYA</sequence>
<comment type="caution">
    <text evidence="1">The sequence shown here is derived from an EMBL/GenBank/DDBJ whole genome shotgun (WGS) entry which is preliminary data.</text>
</comment>
<keyword evidence="2" id="KW-1185">Reference proteome</keyword>
<accession>A0A392P9F1</accession>